<dbReference type="VEuPathDB" id="FungiDB:PGTG_04466"/>
<dbReference type="KEGG" id="pgr:PGTG_04466"/>
<feature type="region of interest" description="Disordered" evidence="1">
    <location>
        <begin position="72"/>
        <end position="96"/>
    </location>
</feature>
<evidence type="ECO:0000256" key="1">
    <source>
        <dbReference type="SAM" id="MobiDB-lite"/>
    </source>
</evidence>
<evidence type="ECO:0000313" key="4">
    <source>
        <dbReference type="Proteomes" id="UP000008783"/>
    </source>
</evidence>
<evidence type="ECO:0000256" key="2">
    <source>
        <dbReference type="SAM" id="SignalP"/>
    </source>
</evidence>
<feature type="region of interest" description="Disordered" evidence="1">
    <location>
        <begin position="310"/>
        <end position="399"/>
    </location>
</feature>
<sequence>MAFSLPLISILMSWISYQTISAHPFGMFPGPGLGGMSGMGGGMPGMSGGFPKMGGGFPKMGGGFPKMGGGFPGMGSGSSGMGGSDGTAGDTSTGISSTSVKTELSESCKKAATALSEGEIATCANIPALLALPKVEGSIVPAINTWVTGACSAVPCTQEALNTAAEKFKKECQKDMEDGSAPAIGIYSHLLHYKEARNTFCTQSKSDSKFCIPSVMAALEEKAGVKITNAGLKAAMSGKYTKDSIAFIRVPKETYCTPCSHALVTQAAIMVEAISNDPKIKFKHSSAPQMAKVSQICGESFEDRKIPESVQIAAPGTGKAEAGGAKDQADMSSKLQETEAAPEKAPKEAGAKGKADASPKPEAGPEKKPKDSGPPAEKPMDAGADAEKPKDGPTPPTTT</sequence>
<dbReference type="RefSeq" id="XP_003322929.1">
    <property type="nucleotide sequence ID" value="XM_003322881.2"/>
</dbReference>
<feature type="compositionally biased region" description="Basic and acidic residues" evidence="1">
    <location>
        <begin position="341"/>
        <end position="371"/>
    </location>
</feature>
<dbReference type="Proteomes" id="UP000008783">
    <property type="component" value="Unassembled WGS sequence"/>
</dbReference>
<evidence type="ECO:0000313" key="3">
    <source>
        <dbReference type="EMBL" id="EFP78510.1"/>
    </source>
</evidence>
<feature type="signal peptide" evidence="2">
    <location>
        <begin position="1"/>
        <end position="22"/>
    </location>
</feature>
<proteinExistence type="predicted"/>
<gene>
    <name evidence="3" type="ORF">PGTG_04466</name>
</gene>
<reference key="1">
    <citation type="submission" date="2007-01" db="EMBL/GenBank/DDBJ databases">
        <title>The Genome Sequence of Puccinia graminis f. sp. tritici Strain CRL 75-36-700-3.</title>
        <authorList>
            <consortium name="The Broad Institute Genome Sequencing Platform"/>
            <person name="Birren B."/>
            <person name="Lander E."/>
            <person name="Galagan J."/>
            <person name="Nusbaum C."/>
            <person name="Devon K."/>
            <person name="Cuomo C."/>
            <person name="Jaffe D."/>
            <person name="Butler J."/>
            <person name="Alvarez P."/>
            <person name="Gnerre S."/>
            <person name="Grabherr M."/>
            <person name="Mauceli E."/>
            <person name="Brockman W."/>
            <person name="Young S."/>
            <person name="LaButti K."/>
            <person name="Sykes S."/>
            <person name="DeCaprio D."/>
            <person name="Crawford M."/>
            <person name="Koehrsen M."/>
            <person name="Engels R."/>
            <person name="Montgomery P."/>
            <person name="Pearson M."/>
            <person name="Howarth C."/>
            <person name="Larson L."/>
            <person name="White J."/>
            <person name="Zeng Q."/>
            <person name="Kodira C."/>
            <person name="Yandava C."/>
            <person name="Alvarado L."/>
            <person name="O'Leary S."/>
            <person name="Szabo L."/>
            <person name="Dean R."/>
            <person name="Schein J."/>
        </authorList>
    </citation>
    <scope>NUCLEOTIDE SEQUENCE</scope>
    <source>
        <strain>CRL 75-36-700-3</strain>
    </source>
</reference>
<dbReference type="InParanoid" id="E3K2E1"/>
<dbReference type="GeneID" id="10536191"/>
<feature type="chain" id="PRO_5003171710" evidence="2">
    <location>
        <begin position="23"/>
        <end position="399"/>
    </location>
</feature>
<accession>E3K2E1</accession>
<dbReference type="AlphaFoldDB" id="E3K2E1"/>
<dbReference type="OrthoDB" id="2536450at2759"/>
<dbReference type="PANTHER" id="PTHR34862:SF1">
    <property type="entry name" value="SPARK DOMAIN-CONTAINING PROTEIN"/>
    <property type="match status" value="1"/>
</dbReference>
<keyword evidence="2" id="KW-0732">Signal</keyword>
<dbReference type="EMBL" id="DS178270">
    <property type="protein sequence ID" value="EFP78510.1"/>
    <property type="molecule type" value="Genomic_DNA"/>
</dbReference>
<reference evidence="4" key="2">
    <citation type="journal article" date="2011" name="Proc. Natl. Acad. Sci. U.S.A.">
        <title>Obligate biotrophy features unraveled by the genomic analysis of rust fungi.</title>
        <authorList>
            <person name="Duplessis S."/>
            <person name="Cuomo C.A."/>
            <person name="Lin Y.-C."/>
            <person name="Aerts A."/>
            <person name="Tisserant E."/>
            <person name="Veneault-Fourrey C."/>
            <person name="Joly D.L."/>
            <person name="Hacquard S."/>
            <person name="Amselem J."/>
            <person name="Cantarel B.L."/>
            <person name="Chiu R."/>
            <person name="Coutinho P.M."/>
            <person name="Feau N."/>
            <person name="Field M."/>
            <person name="Frey P."/>
            <person name="Gelhaye E."/>
            <person name="Goldberg J."/>
            <person name="Grabherr M.G."/>
            <person name="Kodira C.D."/>
            <person name="Kohler A."/>
            <person name="Kuees U."/>
            <person name="Lindquist E.A."/>
            <person name="Lucas S.M."/>
            <person name="Mago R."/>
            <person name="Mauceli E."/>
            <person name="Morin E."/>
            <person name="Murat C."/>
            <person name="Pangilinan J.L."/>
            <person name="Park R."/>
            <person name="Pearson M."/>
            <person name="Quesneville H."/>
            <person name="Rouhier N."/>
            <person name="Sakthikumar S."/>
            <person name="Salamov A.A."/>
            <person name="Schmutz J."/>
            <person name="Selles B."/>
            <person name="Shapiro H."/>
            <person name="Tanguay P."/>
            <person name="Tuskan G.A."/>
            <person name="Henrissat B."/>
            <person name="Van de Peer Y."/>
            <person name="Rouze P."/>
            <person name="Ellis J.G."/>
            <person name="Dodds P.N."/>
            <person name="Schein J.E."/>
            <person name="Zhong S."/>
            <person name="Hamelin R.C."/>
            <person name="Grigoriev I.V."/>
            <person name="Szabo L.J."/>
            <person name="Martin F."/>
        </authorList>
    </citation>
    <scope>NUCLEOTIDE SEQUENCE [LARGE SCALE GENOMIC DNA]</scope>
    <source>
        <strain evidence="4">CRL 75-36-700-3 / race SCCL</strain>
    </source>
</reference>
<protein>
    <submittedName>
        <fullName evidence="3">Uncharacterized protein</fullName>
    </submittedName>
</protein>
<feature type="compositionally biased region" description="Gly residues" evidence="1">
    <location>
        <begin position="72"/>
        <end position="86"/>
    </location>
</feature>
<dbReference type="HOGENOM" id="CLU_712023_0_0_1"/>
<name>E3K2E1_PUCGT</name>
<keyword evidence="4" id="KW-1185">Reference proteome</keyword>
<dbReference type="PANTHER" id="PTHR34862">
    <property type="entry name" value="SPARK DOMAIN-CONTAINING PROTEIN"/>
    <property type="match status" value="1"/>
</dbReference>
<organism evidence="3 4">
    <name type="scientific">Puccinia graminis f. sp. tritici (strain CRL 75-36-700-3 / race SCCL)</name>
    <name type="common">Black stem rust fungus</name>
    <dbReference type="NCBI Taxonomy" id="418459"/>
    <lineage>
        <taxon>Eukaryota</taxon>
        <taxon>Fungi</taxon>
        <taxon>Dikarya</taxon>
        <taxon>Basidiomycota</taxon>
        <taxon>Pucciniomycotina</taxon>
        <taxon>Pucciniomycetes</taxon>
        <taxon>Pucciniales</taxon>
        <taxon>Pucciniaceae</taxon>
        <taxon>Puccinia</taxon>
    </lineage>
</organism>